<dbReference type="Proteomes" id="UP000306229">
    <property type="component" value="Chromosome"/>
</dbReference>
<evidence type="ECO:0000313" key="2">
    <source>
        <dbReference type="EMBL" id="QCX40417.1"/>
    </source>
</evidence>
<keyword evidence="3" id="KW-1185">Reference proteome</keyword>
<proteinExistence type="predicted"/>
<feature type="chain" id="PRO_5023069218" description="TonB C-terminal domain-containing protein" evidence="1">
    <location>
        <begin position="22"/>
        <end position="160"/>
    </location>
</feature>
<dbReference type="AlphaFoldDB" id="A0A5B7U094"/>
<organism evidence="2 3">
    <name type="scientific">Aureibaculum algae</name>
    <dbReference type="NCBI Taxonomy" id="2584122"/>
    <lineage>
        <taxon>Bacteria</taxon>
        <taxon>Pseudomonadati</taxon>
        <taxon>Bacteroidota</taxon>
        <taxon>Flavobacteriia</taxon>
        <taxon>Flavobacteriales</taxon>
        <taxon>Flavobacteriaceae</taxon>
        <taxon>Aureibaculum</taxon>
    </lineage>
</organism>
<reference evidence="2 3" key="1">
    <citation type="submission" date="2019-05" db="EMBL/GenBank/DDBJ databases">
        <title>Algicella ahnfeltiae gen. nov., sp. nov., a novel marine bacterium of the family Flavobacteriaceae isolated from a red alga.</title>
        <authorList>
            <person name="Nedashkovskaya O.I."/>
            <person name="Kukhlevskiy A.D."/>
            <person name="Kim S.-G."/>
            <person name="Zhukova N.V."/>
            <person name="Mikhailov V.V."/>
        </authorList>
    </citation>
    <scope>NUCLEOTIDE SEQUENCE [LARGE SCALE GENOMIC DNA]</scope>
    <source>
        <strain evidence="2 3">10Alg115</strain>
    </source>
</reference>
<protein>
    <recommendedName>
        <fullName evidence="4">TonB C-terminal domain-containing protein</fullName>
    </recommendedName>
</protein>
<evidence type="ECO:0000313" key="3">
    <source>
        <dbReference type="Proteomes" id="UP000306229"/>
    </source>
</evidence>
<dbReference type="RefSeq" id="WP_138951419.1">
    <property type="nucleotide sequence ID" value="NZ_CP040749.1"/>
</dbReference>
<gene>
    <name evidence="2" type="ORF">FF125_18935</name>
</gene>
<evidence type="ECO:0000256" key="1">
    <source>
        <dbReference type="SAM" id="SignalP"/>
    </source>
</evidence>
<dbReference type="OrthoDB" id="1191002at2"/>
<keyword evidence="1" id="KW-0732">Signal</keyword>
<name>A0A5B7U094_9FLAO</name>
<dbReference type="EMBL" id="CP040749">
    <property type="protein sequence ID" value="QCX40417.1"/>
    <property type="molecule type" value="Genomic_DNA"/>
</dbReference>
<accession>A0A5B7U094</accession>
<evidence type="ECO:0008006" key="4">
    <source>
        <dbReference type="Google" id="ProtNLM"/>
    </source>
</evidence>
<dbReference type="KEGG" id="fbe:FF125_18935"/>
<feature type="signal peptide" evidence="1">
    <location>
        <begin position="1"/>
        <end position="21"/>
    </location>
</feature>
<sequence length="160" mass="18472">MLRRTLSFLFFILLCTSCEYFWSSSSTSKSNLEVANTIIDFTKVDTYPVFSDCENYAESDNQKDCFYKMLPQKLGESLSKEDIKVKKVVNDVAWIDILIDNTGRTSLVDIISTTEIDEQIPDFRKIIEQSINRLPTMFPAKKQGILVRSQYRMAIEVKTI</sequence>